<dbReference type="OrthoDB" id="289913at2759"/>
<feature type="compositionally biased region" description="Polar residues" evidence="6">
    <location>
        <begin position="80"/>
        <end position="93"/>
    </location>
</feature>
<feature type="compositionally biased region" description="Polar residues" evidence="6">
    <location>
        <begin position="326"/>
        <end position="337"/>
    </location>
</feature>
<evidence type="ECO:0000256" key="4">
    <source>
        <dbReference type="ARBA" id="ARBA00022833"/>
    </source>
</evidence>
<comment type="similarity">
    <text evidence="1">Belongs to the VPS8 family.</text>
</comment>
<feature type="compositionally biased region" description="Basic and acidic residues" evidence="6">
    <location>
        <begin position="35"/>
        <end position="47"/>
    </location>
</feature>
<feature type="compositionally biased region" description="Low complexity" evidence="6">
    <location>
        <begin position="214"/>
        <end position="228"/>
    </location>
</feature>
<dbReference type="PANTHER" id="PTHR12616">
    <property type="entry name" value="VACUOLAR PROTEIN SORTING VPS41"/>
    <property type="match status" value="1"/>
</dbReference>
<keyword evidence="4" id="KW-0862">Zinc</keyword>
<dbReference type="STRING" id="2316362.A0A4Q2DWD5"/>
<dbReference type="GO" id="GO:0034058">
    <property type="term" value="P:endosomal vesicle fusion"/>
    <property type="evidence" value="ECO:0007669"/>
    <property type="project" value="TreeGrafter"/>
</dbReference>
<evidence type="ECO:0000256" key="3">
    <source>
        <dbReference type="ARBA" id="ARBA00022771"/>
    </source>
</evidence>
<dbReference type="SUPFAM" id="SSF50978">
    <property type="entry name" value="WD40 repeat-like"/>
    <property type="match status" value="1"/>
</dbReference>
<keyword evidence="9" id="KW-1185">Reference proteome</keyword>
<name>A0A4Q2DWD5_9AGAR</name>
<feature type="region of interest" description="Disordered" evidence="6">
    <location>
        <begin position="612"/>
        <end position="649"/>
    </location>
</feature>
<dbReference type="InterPro" id="IPR019786">
    <property type="entry name" value="Zinc_finger_PHD-type_CS"/>
</dbReference>
<feature type="compositionally biased region" description="Basic residues" evidence="6">
    <location>
        <begin position="204"/>
        <end position="213"/>
    </location>
</feature>
<feature type="compositionally biased region" description="Low complexity" evidence="6">
    <location>
        <begin position="22"/>
        <end position="34"/>
    </location>
</feature>
<evidence type="ECO:0000256" key="2">
    <source>
        <dbReference type="ARBA" id="ARBA00022723"/>
    </source>
</evidence>
<feature type="compositionally biased region" description="Basic and acidic residues" evidence="6">
    <location>
        <begin position="619"/>
        <end position="631"/>
    </location>
</feature>
<dbReference type="Pfam" id="PF25066">
    <property type="entry name" value="TPR_VPS8_2"/>
    <property type="match status" value="1"/>
</dbReference>
<feature type="domain" description="PHD-type" evidence="7">
    <location>
        <begin position="140"/>
        <end position="194"/>
    </location>
</feature>
<keyword evidence="2" id="KW-0479">Metal-binding</keyword>
<evidence type="ECO:0000259" key="7">
    <source>
        <dbReference type="PROSITE" id="PS50016"/>
    </source>
</evidence>
<dbReference type="InterPro" id="IPR011011">
    <property type="entry name" value="Znf_FYVE_PHD"/>
</dbReference>
<dbReference type="Pfam" id="PF20826">
    <property type="entry name" value="PHD_5"/>
    <property type="match status" value="1"/>
</dbReference>
<evidence type="ECO:0000313" key="8">
    <source>
        <dbReference type="EMBL" id="RXW24970.1"/>
    </source>
</evidence>
<dbReference type="InterPro" id="IPR015943">
    <property type="entry name" value="WD40/YVTN_repeat-like_dom_sf"/>
</dbReference>
<dbReference type="GO" id="GO:0030897">
    <property type="term" value="C:HOPS complex"/>
    <property type="evidence" value="ECO:0007669"/>
    <property type="project" value="TreeGrafter"/>
</dbReference>
<dbReference type="Proteomes" id="UP000290288">
    <property type="component" value="Unassembled WGS sequence"/>
</dbReference>
<dbReference type="InterPro" id="IPR036322">
    <property type="entry name" value="WD40_repeat_dom_sf"/>
</dbReference>
<dbReference type="SMART" id="SM00249">
    <property type="entry name" value="PHD"/>
    <property type="match status" value="1"/>
</dbReference>
<feature type="compositionally biased region" description="Basic and acidic residues" evidence="6">
    <location>
        <begin position="269"/>
        <end position="284"/>
    </location>
</feature>
<comment type="caution">
    <text evidence="8">The sequence shown here is derived from an EMBL/GenBank/DDBJ whole genome shotgun (WGS) entry which is preliminary data.</text>
</comment>
<feature type="compositionally biased region" description="Acidic residues" evidence="6">
    <location>
        <begin position="632"/>
        <end position="643"/>
    </location>
</feature>
<accession>A0A4Q2DWD5</accession>
<dbReference type="InterPro" id="IPR001965">
    <property type="entry name" value="Znf_PHD"/>
</dbReference>
<feature type="compositionally biased region" description="Low complexity" evidence="6">
    <location>
        <begin position="353"/>
        <end position="377"/>
    </location>
</feature>
<dbReference type="Pfam" id="PF12816">
    <property type="entry name" value="TPR_Vps8"/>
    <property type="match status" value="1"/>
</dbReference>
<dbReference type="PROSITE" id="PS50016">
    <property type="entry name" value="ZF_PHD_2"/>
    <property type="match status" value="1"/>
</dbReference>
<feature type="region of interest" description="Disordered" evidence="6">
    <location>
        <begin position="567"/>
        <end position="586"/>
    </location>
</feature>
<dbReference type="Gene3D" id="2.130.10.10">
    <property type="entry name" value="YVTN repeat-like/Quinoprotein amine dehydrogenase"/>
    <property type="match status" value="1"/>
</dbReference>
<evidence type="ECO:0000256" key="1">
    <source>
        <dbReference type="ARBA" id="ARBA00009422"/>
    </source>
</evidence>
<dbReference type="InterPro" id="IPR025941">
    <property type="entry name" value="Vps8_central_dom"/>
</dbReference>
<feature type="region of interest" description="Disordered" evidence="6">
    <location>
        <begin position="1"/>
        <end position="147"/>
    </location>
</feature>
<dbReference type="GO" id="GO:0006623">
    <property type="term" value="P:protein targeting to vacuole"/>
    <property type="evidence" value="ECO:0007669"/>
    <property type="project" value="InterPro"/>
</dbReference>
<sequence length="2194" mass="242322">MPLSSGMGPPASPRETRRSGRRSAPSASTSASKSPDSDQPPKQRDTSSRPAPSSTAGSARNKRLKQEDLEDTVDERKVNTAPSVTPNSTSQGAVNGKGKRKAKEKEKDKQGASDEQADEASEPIPEDGELAPADEEEQGITRCVCGSAEDDPDAGEFMIQCEACKVWQHGPCMGFMTEDQVLDEDYYCEECKPELHTDLLKRLSQKKGRHASHHNSNTSRVSRSRSPSQFKLPSKRRNTMNSRDFDESLKEVMEATAAEAAGKDPAPTHSRDEQVVNEVEHEEVQAIGKKKRKRAEEEPAPTKKRTRSASTTSDRPASTHPRDETPVSTTARPTSQAPAPAKGGGRNKRGGRKAAAPEAVIAADGEEAAPAAPATTTNKRQGNMSRKGGAKRPPLSHAISHNSNGTNQEHAMSRARNPTGINQHSAANAEARAYRNSHAYAVSQQPLLTSWGLPDYLSHLAEMLPTQTPMPLEVRSGASSGERGESAETTVERGVKVKWPAKRMSVGDMNKRVRALVEAVGREQANALDRERRREALEMVLKEQQASGVPIQADTEGDVVMAVDGPTADQENSAATPAILPKPVDKGATSSTMRLMEELMEELISFSFQNEWEDTVPPPHEDSSEGLHFSDSDEDVDAVEEEDAHTGDYSHYSQQMEELLGDEEHDSGDESKSPILAGVLESDEEQEDEEEEEFLYTGVDAADVSVVPYREQLRDVLEQDHEEESVEDVHDVEKSLLMHESGEVSVLLDDEPLEHHELQEEVLSEFSPPQSSASPMTPPSRLDSPAALLASPRLARPFLHPNVSRLRSSTPQIPPKALPADSPAPSHSHLFEGASPAPSGFSSISRSSSLSNLRAVSSNGGIAPTQSEVFRWSDLQLISKELFSKNPHKALHLLGTSGFGSPTVLAANGLICVGLNDGRICVYDFKQTLKAVCGVEGKAAIMGPVTALALSHDHTCVASGHSTGHIQLFDLKKPQNPIRSVPPTTLGVVATGRKEGHLQGSRIVSIGFIAGRHTALVSADEHGLAFYHSLGKMLFVEASDILRILGQYPDPSAGMVTSPNSATSTPQKRKPRYTVLSMAPLPLGPTPHPTDAYDVVALLTPTKLVVVGLRPTPKTWFKCPREANEGQLLTSQMKGTIAWFPSVARSSADTADPVQNGAHRHSENDVEARDPILAFTWGNSLRLIKISETRFKHRARSTKTGRTAEVDIGTITFQETGKWNAEDVILGLQWLNAKQLIVITKSNMGVYDIHLSNLVEKAGFDGLSLMSPTLNLTSNGSVKYADSVTDVAHSVRTYKGKIFLLGRERLSVGTLLTWADRILALVETGDFLDAIELCRTYYTDQAPGNRNGLPDDAHRRKEIIADKLRSLMDASVRYAFAEERLTDQTHVTPDHRGVDRTSLFEGLVATCCRSCIALVDFDFLFEDLFQCYDDNGIAPIYLRQLEPFILDNTIHYVPPRITQRLVALHEADGQPEYVERIIWHMDPTCLDLNQTIRLCQKFHLYDALIYIYTRALQDYVAPVVELLGLIRQIQQYRHSIAINPNGTHGFDGDIPVESILLNAYKIYPYLSNVLSGLSHPSEEPLPEDEAFQAKKTLYTFLFFGRSSVWPPGNGGKLVLTADEEGGVEPTYPYARQLLRFDAEAFLHSLDIAFEDAYLNDESQSVNRLIIVRILLEILSSNQLAQEDVTLVNIFIARNVPKYPQFLQIAPTVLHNILTGLAEDSDPQTREDRQLAAEYLLSVYNPHDISTVISLFEEAGFYRILRSWYKQDHRWALLFCTYINDQQLLPNALFENVHEVLRMSGRHHKGTLPSDVAETLEHSIPQLLNVSIQNTAILLDFHAPTLHEAALSVIPHEFQQKDHALYTYFLQLFAPPPSEEDDTVIPRRKRTTDSLPSAMRDEFIDLQSRLHPENLVQVLKEMDRDSLQWQQVIDICERNEAWDVVVWALDWQHEPQAALKKAEHYYRQLTRRIIDSLSSHSDTSHEINILQSLGLIGRDICLQRSQGLHSSEVPEVPLEDLWFSLLSSQIHSVQAVSAVGDSESHFDDILTSLRSSVKTTFTALVSITSTQAVSFPRLFKRLVNSTPTATGTQYTEFRLILAGMLESYHSDADMLVITKHLIDRDLFETIAKHTAEKGRGWAPDTGRCSICRKPIVEIGVVRATASQSDSTPPTPQPQIIVSRTGAISHSSCLTQSIPG</sequence>
<evidence type="ECO:0000256" key="6">
    <source>
        <dbReference type="SAM" id="MobiDB-lite"/>
    </source>
</evidence>
<dbReference type="Pfam" id="PF23410">
    <property type="entry name" value="Beta-prop_VPS8"/>
    <property type="match status" value="1"/>
</dbReference>
<reference evidence="8 9" key="1">
    <citation type="submission" date="2019-01" db="EMBL/GenBank/DDBJ databases">
        <title>Draft genome sequence of Psathyrella aberdarensis IHI B618.</title>
        <authorList>
            <person name="Buettner E."/>
            <person name="Kellner H."/>
        </authorList>
    </citation>
    <scope>NUCLEOTIDE SEQUENCE [LARGE SCALE GENOMIC DNA]</scope>
    <source>
        <strain evidence="8 9">IHI B618</strain>
    </source>
</reference>
<feature type="region of interest" description="Disordered" evidence="6">
    <location>
        <begin position="257"/>
        <end position="413"/>
    </location>
</feature>
<dbReference type="Gene3D" id="3.30.40.10">
    <property type="entry name" value="Zinc/RING finger domain, C3HC4 (zinc finger)"/>
    <property type="match status" value="1"/>
</dbReference>
<dbReference type="SUPFAM" id="SSF57903">
    <property type="entry name" value="FYVE/PHD zinc finger"/>
    <property type="match status" value="1"/>
</dbReference>
<dbReference type="GO" id="GO:0008270">
    <property type="term" value="F:zinc ion binding"/>
    <property type="evidence" value="ECO:0007669"/>
    <property type="project" value="UniProtKB-KW"/>
</dbReference>
<dbReference type="PANTHER" id="PTHR12616:SF8">
    <property type="entry name" value="VACUOLAR PROTEIN SORTING-ASSOCIATED PROTEIN 8 HOMOLOG"/>
    <property type="match status" value="1"/>
</dbReference>
<evidence type="ECO:0000313" key="9">
    <source>
        <dbReference type="Proteomes" id="UP000290288"/>
    </source>
</evidence>
<dbReference type="PROSITE" id="PS01359">
    <property type="entry name" value="ZF_PHD_1"/>
    <property type="match status" value="1"/>
</dbReference>
<evidence type="ECO:0000256" key="5">
    <source>
        <dbReference type="PROSITE-ProRule" id="PRU00146"/>
    </source>
</evidence>
<feature type="compositionally biased region" description="Basic and acidic residues" evidence="6">
    <location>
        <begin position="103"/>
        <end position="112"/>
    </location>
</feature>
<feature type="region of interest" description="Disordered" evidence="6">
    <location>
        <begin position="800"/>
        <end position="837"/>
    </location>
</feature>
<dbReference type="InterPro" id="IPR013083">
    <property type="entry name" value="Znf_RING/FYVE/PHD"/>
</dbReference>
<feature type="region of interest" description="Disordered" evidence="6">
    <location>
        <begin position="759"/>
        <end position="784"/>
    </location>
</feature>
<feature type="compositionally biased region" description="Acidic residues" evidence="6">
    <location>
        <begin position="115"/>
        <end position="138"/>
    </location>
</feature>
<keyword evidence="3 5" id="KW-0863">Zinc-finger</keyword>
<proteinExistence type="inferred from homology"/>
<feature type="compositionally biased region" description="Polar residues" evidence="6">
    <location>
        <begin position="399"/>
        <end position="410"/>
    </location>
</feature>
<feature type="compositionally biased region" description="Low complexity" evidence="6">
    <location>
        <begin position="308"/>
        <end position="319"/>
    </location>
</feature>
<dbReference type="InterPro" id="IPR045111">
    <property type="entry name" value="Vps41/Vps8"/>
</dbReference>
<feature type="region of interest" description="Disordered" evidence="6">
    <location>
        <begin position="204"/>
        <end position="244"/>
    </location>
</feature>
<dbReference type="InterPro" id="IPR059070">
    <property type="entry name" value="TPR_VPS8_2"/>
</dbReference>
<feature type="compositionally biased region" description="Polar residues" evidence="6">
    <location>
        <begin position="48"/>
        <end position="58"/>
    </location>
</feature>
<organism evidence="8 9">
    <name type="scientific">Candolleomyces aberdarensis</name>
    <dbReference type="NCBI Taxonomy" id="2316362"/>
    <lineage>
        <taxon>Eukaryota</taxon>
        <taxon>Fungi</taxon>
        <taxon>Dikarya</taxon>
        <taxon>Basidiomycota</taxon>
        <taxon>Agaricomycotina</taxon>
        <taxon>Agaricomycetes</taxon>
        <taxon>Agaricomycetidae</taxon>
        <taxon>Agaricales</taxon>
        <taxon>Agaricineae</taxon>
        <taxon>Psathyrellaceae</taxon>
        <taxon>Candolleomyces</taxon>
    </lineage>
</organism>
<protein>
    <recommendedName>
        <fullName evidence="7">PHD-type domain-containing protein</fullName>
    </recommendedName>
</protein>
<dbReference type="GO" id="GO:0005770">
    <property type="term" value="C:late endosome"/>
    <property type="evidence" value="ECO:0007669"/>
    <property type="project" value="TreeGrafter"/>
</dbReference>
<dbReference type="InterPro" id="IPR019787">
    <property type="entry name" value="Znf_PHD-finger"/>
</dbReference>
<dbReference type="EMBL" id="SDEE01000011">
    <property type="protein sequence ID" value="RXW24970.1"/>
    <property type="molecule type" value="Genomic_DNA"/>
</dbReference>
<gene>
    <name evidence="8" type="ORF">EST38_g881</name>
</gene>